<feature type="transmembrane region" description="Helical" evidence="5">
    <location>
        <begin position="7"/>
        <end position="29"/>
    </location>
</feature>
<keyword evidence="4 5" id="KW-0472">Membrane</keyword>
<feature type="transmembrane region" description="Helical" evidence="5">
    <location>
        <begin position="102"/>
        <end position="121"/>
    </location>
</feature>
<feature type="transmembrane region" description="Helical" evidence="5">
    <location>
        <begin position="74"/>
        <end position="96"/>
    </location>
</feature>
<feature type="transmembrane region" description="Helical" evidence="5">
    <location>
        <begin position="41"/>
        <end position="62"/>
    </location>
</feature>
<feature type="transmembrane region" description="Helical" evidence="5">
    <location>
        <begin position="349"/>
        <end position="369"/>
    </location>
</feature>
<evidence type="ECO:0000256" key="5">
    <source>
        <dbReference type="SAM" id="Phobius"/>
    </source>
</evidence>
<accession>A0A5A4U4Q1</accession>
<name>A0A5A4U4Q1_ESCAL</name>
<feature type="transmembrane region" description="Helical" evidence="5">
    <location>
        <begin position="284"/>
        <end position="311"/>
    </location>
</feature>
<dbReference type="EMBL" id="LC494349">
    <property type="protein sequence ID" value="BBM63027.1"/>
    <property type="molecule type" value="Genomic_DNA"/>
</dbReference>
<evidence type="ECO:0000313" key="6">
    <source>
        <dbReference type="EMBL" id="BBM63027.1"/>
    </source>
</evidence>
<evidence type="ECO:0000256" key="3">
    <source>
        <dbReference type="ARBA" id="ARBA00022989"/>
    </source>
</evidence>
<evidence type="ECO:0000256" key="1">
    <source>
        <dbReference type="ARBA" id="ARBA00004141"/>
    </source>
</evidence>
<organism evidence="6">
    <name type="scientific">Escherichia albertii</name>
    <dbReference type="NCBI Taxonomy" id="208962"/>
    <lineage>
        <taxon>Bacteria</taxon>
        <taxon>Pseudomonadati</taxon>
        <taxon>Pseudomonadota</taxon>
        <taxon>Gammaproteobacteria</taxon>
        <taxon>Enterobacterales</taxon>
        <taxon>Enterobacteriaceae</taxon>
        <taxon>Escherichia</taxon>
    </lineage>
</organism>
<proteinExistence type="predicted"/>
<dbReference type="PANTHER" id="PTHR43424">
    <property type="entry name" value="LOCUS PUTATIVE PROTEIN 1-RELATED"/>
    <property type="match status" value="1"/>
</dbReference>
<comment type="subcellular location">
    <subcellularLocation>
        <location evidence="1">Membrane</location>
        <topology evidence="1">Multi-pass membrane protein</topology>
    </subcellularLocation>
</comment>
<dbReference type="GO" id="GO:0016020">
    <property type="term" value="C:membrane"/>
    <property type="evidence" value="ECO:0007669"/>
    <property type="project" value="UniProtKB-SubCell"/>
</dbReference>
<dbReference type="RefSeq" id="WP_113622669.1">
    <property type="nucleotide sequence ID" value="NZ_CP030778.2"/>
</dbReference>
<feature type="transmembrane region" description="Helical" evidence="5">
    <location>
        <begin position="133"/>
        <end position="157"/>
    </location>
</feature>
<dbReference type="Pfam" id="PF01943">
    <property type="entry name" value="Polysacc_synt"/>
    <property type="match status" value="1"/>
</dbReference>
<dbReference type="PANTHER" id="PTHR43424:SF1">
    <property type="entry name" value="LOCUS PUTATIVE PROTEIN 1-RELATED"/>
    <property type="match status" value="1"/>
</dbReference>
<feature type="transmembrane region" description="Helical" evidence="5">
    <location>
        <begin position="375"/>
        <end position="395"/>
    </location>
</feature>
<feature type="transmembrane region" description="Helical" evidence="5">
    <location>
        <begin position="163"/>
        <end position="181"/>
    </location>
</feature>
<dbReference type="AlphaFoldDB" id="A0A5A4U4Q1"/>
<keyword evidence="3 5" id="KW-1133">Transmembrane helix</keyword>
<feature type="transmembrane region" description="Helical" evidence="5">
    <location>
        <begin position="240"/>
        <end position="263"/>
    </location>
</feature>
<sequence length="404" mass="45903">MKVIKDSVLYVIGELISKSVPFLLLPYLTRRLGIDGFGEMSFYQTILALLVIVISLGQDGAVARYFYFYGARSINLIVTVGALYSLVTTSLLFLSFSFFKSTILSIIVLTAGFQSLFNTQLSLRQCQKESVQYIVMQILVALTSGGITFCLLEIYSHDLVEKRFIALLLSNIVCVFIAYLIYMRRRKYNHAFLFRRYYSALLYLIGFGGPLILHQISGFLKGQLDRVLIYSRFSASDLGVYSAAFQIASVLLILIMALNKALVPYYYSELKKKHIVFDDIKKTCVFLFLLIPLPSIISLIIPADFWCFILGNEFVDVKYYIAIFLLGIGFTIPYLLLVNYLFYYGKNKSITICSVISTSIYCIVLYFLSCLGISYVPYSMLIANMLIVPLLYMAAKKTSMLERL</sequence>
<dbReference type="InterPro" id="IPR052556">
    <property type="entry name" value="PolySynth_Transporter"/>
</dbReference>
<evidence type="ECO:0000256" key="4">
    <source>
        <dbReference type="ARBA" id="ARBA00023136"/>
    </source>
</evidence>
<gene>
    <name evidence="6" type="primary">wzx</name>
</gene>
<dbReference type="InterPro" id="IPR002797">
    <property type="entry name" value="Polysacc_synth"/>
</dbReference>
<reference evidence="6" key="1">
    <citation type="submission" date="2019-07" db="EMBL/GenBank/DDBJ databases">
        <title>Overview of O-antigen diversity of Escherichia albertii, an emerging enteropathogen; genetic structure, serology, and development of O-genotyping method.</title>
        <authorList>
            <person name="Ooka T."/>
            <person name="Seto K."/>
            <person name="Ogura Y."/>
            <person name="Iguchi A."/>
            <person name="Imura N."/>
            <person name="Honda M."/>
            <person name="Etoh Y."/>
            <person name="Ikeda T."/>
            <person name="Sugitani W."/>
            <person name="Konno T."/>
            <person name="Kawano K."/>
            <person name="Kudo Y."/>
            <person name="Murakami K."/>
            <person name="Hayashi T."/>
            <person name="Nishi J."/>
        </authorList>
    </citation>
    <scope>NUCLEOTIDE SEQUENCE</scope>
    <source>
        <strain evidence="6">05-3106</strain>
    </source>
</reference>
<feature type="transmembrane region" description="Helical" evidence="5">
    <location>
        <begin position="201"/>
        <end position="220"/>
    </location>
</feature>
<protein>
    <submittedName>
        <fullName evidence="6">O-antigen flippase</fullName>
    </submittedName>
</protein>
<evidence type="ECO:0000256" key="2">
    <source>
        <dbReference type="ARBA" id="ARBA00022692"/>
    </source>
</evidence>
<keyword evidence="2 5" id="KW-0812">Transmembrane</keyword>
<feature type="transmembrane region" description="Helical" evidence="5">
    <location>
        <begin position="317"/>
        <end position="342"/>
    </location>
</feature>